<reference evidence="2" key="1">
    <citation type="submission" date="2021-06" db="EMBL/GenBank/DDBJ databases">
        <title>Parelaphostrongylus tenuis whole genome reference sequence.</title>
        <authorList>
            <person name="Garwood T.J."/>
            <person name="Larsen P.A."/>
            <person name="Fountain-Jones N.M."/>
            <person name="Garbe J.R."/>
            <person name="Macchietto M.G."/>
            <person name="Kania S.A."/>
            <person name="Gerhold R.W."/>
            <person name="Richards J.E."/>
            <person name="Wolf T.M."/>
        </authorList>
    </citation>
    <scope>NUCLEOTIDE SEQUENCE</scope>
    <source>
        <strain evidence="2">MNPRO001-30</strain>
        <tissue evidence="2">Meninges</tissue>
    </source>
</reference>
<accession>A0AAD5LV64</accession>
<keyword evidence="3" id="KW-1185">Reference proteome</keyword>
<dbReference type="PANTHER" id="PTHR10974:SF75">
    <property type="entry name" value="SULFATASE DOMAIN-CONTAINING PROTEIN"/>
    <property type="match status" value="1"/>
</dbReference>
<comment type="caution">
    <text evidence="2">The sequence shown here is derived from an EMBL/GenBank/DDBJ whole genome shotgun (WGS) entry which is preliminary data.</text>
</comment>
<organism evidence="2 3">
    <name type="scientific">Parelaphostrongylus tenuis</name>
    <name type="common">Meningeal worm</name>
    <dbReference type="NCBI Taxonomy" id="148309"/>
    <lineage>
        <taxon>Eukaryota</taxon>
        <taxon>Metazoa</taxon>
        <taxon>Ecdysozoa</taxon>
        <taxon>Nematoda</taxon>
        <taxon>Chromadorea</taxon>
        <taxon>Rhabditida</taxon>
        <taxon>Rhabditina</taxon>
        <taxon>Rhabditomorpha</taxon>
        <taxon>Strongyloidea</taxon>
        <taxon>Metastrongylidae</taxon>
        <taxon>Parelaphostrongylus</taxon>
    </lineage>
</organism>
<dbReference type="GO" id="GO:0005615">
    <property type="term" value="C:extracellular space"/>
    <property type="evidence" value="ECO:0007669"/>
    <property type="project" value="TreeGrafter"/>
</dbReference>
<dbReference type="PANTHER" id="PTHR10974">
    <property type="entry name" value="FI08016P-RELATED"/>
    <property type="match status" value="1"/>
</dbReference>
<dbReference type="Proteomes" id="UP001196413">
    <property type="component" value="Unassembled WGS sequence"/>
</dbReference>
<feature type="compositionally biased region" description="Basic residues" evidence="1">
    <location>
        <begin position="38"/>
        <end position="49"/>
    </location>
</feature>
<feature type="compositionally biased region" description="Basic and acidic residues" evidence="1">
    <location>
        <begin position="14"/>
        <end position="27"/>
    </location>
</feature>
<name>A0AAD5LV64_PARTN</name>
<protein>
    <submittedName>
        <fullName evidence="2">Uncharacterized protein</fullName>
    </submittedName>
</protein>
<sequence>MPNKRSPPNGISQAREEWRIFNREPMHENASAENHFQPSKRAKASRKSRSNNACVQEAYTDLGKQEGNNPFLYVITPKHLRNTMVYNQLRRNSEELVTHHDLHSTFKDILYYQPASFFSNVTFMEFDSNLRGSSLLRRFEDGKPRTCKTLPISFNYCICQYKREIMSDSKRTEELAHFAAQRLASVLESHQVTAMCEKIVMGKVIRVKKFVTSNESTSFSHTVKDYDVIFEVAPPAKGQFQIPIRTEHDKMKISEERFIRLDKYGSSGDCMTNDILRPLCTCKNSSTPSL</sequence>
<dbReference type="AlphaFoldDB" id="A0AAD5LV64"/>
<feature type="region of interest" description="Disordered" evidence="1">
    <location>
        <begin position="1"/>
        <end position="52"/>
    </location>
</feature>
<evidence type="ECO:0000256" key="1">
    <source>
        <dbReference type="SAM" id="MobiDB-lite"/>
    </source>
</evidence>
<proteinExistence type="predicted"/>
<dbReference type="Pfam" id="PF02995">
    <property type="entry name" value="DUF229"/>
    <property type="match status" value="1"/>
</dbReference>
<evidence type="ECO:0000313" key="3">
    <source>
        <dbReference type="Proteomes" id="UP001196413"/>
    </source>
</evidence>
<evidence type="ECO:0000313" key="2">
    <source>
        <dbReference type="EMBL" id="KAJ1347130.1"/>
    </source>
</evidence>
<dbReference type="InterPro" id="IPR004245">
    <property type="entry name" value="DUF229"/>
</dbReference>
<dbReference type="EMBL" id="JAHQIW010000274">
    <property type="protein sequence ID" value="KAJ1347130.1"/>
    <property type="molecule type" value="Genomic_DNA"/>
</dbReference>
<gene>
    <name evidence="2" type="ORF">KIN20_002102</name>
</gene>